<name>A0A8X6NFU1_NEPPI</name>
<accession>A0A8X6NFU1</accession>
<evidence type="ECO:0000313" key="2">
    <source>
        <dbReference type="Proteomes" id="UP000887013"/>
    </source>
</evidence>
<evidence type="ECO:0000313" key="1">
    <source>
        <dbReference type="EMBL" id="GFT10937.1"/>
    </source>
</evidence>
<reference evidence="1" key="1">
    <citation type="submission" date="2020-08" db="EMBL/GenBank/DDBJ databases">
        <title>Multicomponent nature underlies the extraordinary mechanical properties of spider dragline silk.</title>
        <authorList>
            <person name="Kono N."/>
            <person name="Nakamura H."/>
            <person name="Mori M."/>
            <person name="Yoshida Y."/>
            <person name="Ohtoshi R."/>
            <person name="Malay A.D."/>
            <person name="Moran D.A.P."/>
            <person name="Tomita M."/>
            <person name="Numata K."/>
            <person name="Arakawa K."/>
        </authorList>
    </citation>
    <scope>NUCLEOTIDE SEQUENCE</scope>
</reference>
<keyword evidence="2" id="KW-1185">Reference proteome</keyword>
<organism evidence="1 2">
    <name type="scientific">Nephila pilipes</name>
    <name type="common">Giant wood spider</name>
    <name type="synonym">Nephila maculata</name>
    <dbReference type="NCBI Taxonomy" id="299642"/>
    <lineage>
        <taxon>Eukaryota</taxon>
        <taxon>Metazoa</taxon>
        <taxon>Ecdysozoa</taxon>
        <taxon>Arthropoda</taxon>
        <taxon>Chelicerata</taxon>
        <taxon>Arachnida</taxon>
        <taxon>Araneae</taxon>
        <taxon>Araneomorphae</taxon>
        <taxon>Entelegynae</taxon>
        <taxon>Araneoidea</taxon>
        <taxon>Nephilidae</taxon>
        <taxon>Nephila</taxon>
    </lineage>
</organism>
<protein>
    <submittedName>
        <fullName evidence="1">Uncharacterized protein</fullName>
    </submittedName>
</protein>
<proteinExistence type="predicted"/>
<dbReference type="EMBL" id="BMAW01057424">
    <property type="protein sequence ID" value="GFT10937.1"/>
    <property type="molecule type" value="Genomic_DNA"/>
</dbReference>
<comment type="caution">
    <text evidence="1">The sequence shown here is derived from an EMBL/GenBank/DDBJ whole genome shotgun (WGS) entry which is preliminary data.</text>
</comment>
<dbReference type="Proteomes" id="UP000887013">
    <property type="component" value="Unassembled WGS sequence"/>
</dbReference>
<gene>
    <name evidence="1" type="ORF">NPIL_450861</name>
</gene>
<dbReference type="AlphaFoldDB" id="A0A8X6NFU1"/>
<sequence length="77" mass="9172">MVAIHDHYKTVIFSMVAIHGHDRMATTPRKEWDPQEYSLSKIDFGKIQSRDTYRRNARRNRYDMDQINFNLKETGLG</sequence>